<dbReference type="GO" id="GO:1990542">
    <property type="term" value="P:mitochondrial transmembrane transport"/>
    <property type="evidence" value="ECO:0007669"/>
    <property type="project" value="TreeGrafter"/>
</dbReference>
<evidence type="ECO:0000256" key="6">
    <source>
        <dbReference type="ARBA" id="ARBA00022989"/>
    </source>
</evidence>
<keyword evidence="8 9" id="KW-0472">Membrane</keyword>
<dbReference type="Pfam" id="PF03820">
    <property type="entry name" value="SFXNs"/>
    <property type="match status" value="1"/>
</dbReference>
<protein>
    <submittedName>
        <fullName evidence="11">Sideroflexin-4 isoform X1</fullName>
    </submittedName>
</protein>
<feature type="transmembrane region" description="Helical" evidence="9">
    <location>
        <begin position="185"/>
        <end position="206"/>
    </location>
</feature>
<keyword evidence="3" id="KW-0813">Transport</keyword>
<reference evidence="11" key="1">
    <citation type="submission" date="2025-08" db="UniProtKB">
        <authorList>
            <consortium name="RefSeq"/>
        </authorList>
    </citation>
    <scope>IDENTIFICATION</scope>
    <source>
        <tissue evidence="11">Blood</tissue>
    </source>
</reference>
<gene>
    <name evidence="11" type="primary">SFXN4</name>
</gene>
<evidence type="ECO:0000313" key="11">
    <source>
        <dbReference type="RefSeq" id="XP_054838462.1"/>
    </source>
</evidence>
<evidence type="ECO:0000313" key="10">
    <source>
        <dbReference type="Proteomes" id="UP001190640"/>
    </source>
</evidence>
<dbReference type="PANTHER" id="PTHR11153:SF3">
    <property type="entry name" value="SIDEROFLEXIN-4"/>
    <property type="match status" value="1"/>
</dbReference>
<dbReference type="CTD" id="119559"/>
<accession>A0AA97JHH0</accession>
<evidence type="ECO:0000256" key="5">
    <source>
        <dbReference type="ARBA" id="ARBA00022970"/>
    </source>
</evidence>
<evidence type="ECO:0000256" key="4">
    <source>
        <dbReference type="ARBA" id="ARBA00022692"/>
    </source>
</evidence>
<dbReference type="RefSeq" id="XP_054838462.1">
    <property type="nucleotide sequence ID" value="XM_054982487.1"/>
</dbReference>
<dbReference type="GeneID" id="129331865"/>
<evidence type="ECO:0000256" key="9">
    <source>
        <dbReference type="SAM" id="Phobius"/>
    </source>
</evidence>
<dbReference type="GO" id="GO:0015075">
    <property type="term" value="F:monoatomic ion transmembrane transporter activity"/>
    <property type="evidence" value="ECO:0007669"/>
    <property type="project" value="InterPro"/>
</dbReference>
<organism evidence="10 11">
    <name type="scientific">Eublepharis macularius</name>
    <name type="common">Leopard gecko</name>
    <name type="synonym">Cyrtodactylus macularius</name>
    <dbReference type="NCBI Taxonomy" id="481883"/>
    <lineage>
        <taxon>Eukaryota</taxon>
        <taxon>Metazoa</taxon>
        <taxon>Chordata</taxon>
        <taxon>Craniata</taxon>
        <taxon>Vertebrata</taxon>
        <taxon>Euteleostomi</taxon>
        <taxon>Lepidosauria</taxon>
        <taxon>Squamata</taxon>
        <taxon>Bifurcata</taxon>
        <taxon>Gekkota</taxon>
        <taxon>Eublepharidae</taxon>
        <taxon>Eublepharinae</taxon>
        <taxon>Eublepharis</taxon>
    </lineage>
</organism>
<dbReference type="InterPro" id="IPR004686">
    <property type="entry name" value="Mtc"/>
</dbReference>
<evidence type="ECO:0000256" key="8">
    <source>
        <dbReference type="ARBA" id="ARBA00023136"/>
    </source>
</evidence>
<dbReference type="GO" id="GO:0006865">
    <property type="term" value="P:amino acid transport"/>
    <property type="evidence" value="ECO:0007669"/>
    <property type="project" value="UniProtKB-KW"/>
</dbReference>
<keyword evidence="4 9" id="KW-0812">Transmembrane</keyword>
<evidence type="ECO:0000256" key="2">
    <source>
        <dbReference type="ARBA" id="ARBA00005974"/>
    </source>
</evidence>
<comment type="similarity">
    <text evidence="2">Belongs to the sideroflexin family.</text>
</comment>
<dbReference type="PANTHER" id="PTHR11153">
    <property type="entry name" value="SIDEROFLEXIN"/>
    <property type="match status" value="1"/>
</dbReference>
<evidence type="ECO:0000256" key="7">
    <source>
        <dbReference type="ARBA" id="ARBA00023128"/>
    </source>
</evidence>
<feature type="transmembrane region" description="Helical" evidence="9">
    <location>
        <begin position="279"/>
        <end position="297"/>
    </location>
</feature>
<dbReference type="Proteomes" id="UP001190640">
    <property type="component" value="Chromosome 6"/>
</dbReference>
<dbReference type="KEGG" id="emc:129331865"/>
<dbReference type="GO" id="GO:0005743">
    <property type="term" value="C:mitochondrial inner membrane"/>
    <property type="evidence" value="ECO:0007669"/>
    <property type="project" value="TreeGrafter"/>
</dbReference>
<keyword evidence="6 9" id="KW-1133">Transmembrane helix</keyword>
<dbReference type="AlphaFoldDB" id="A0AA97JHH0"/>
<name>A0AA97JHH0_EUBMA</name>
<keyword evidence="5" id="KW-0029">Amino-acid transport</keyword>
<sequence>MDSNLRFWKSEGKTFSQRFFHWIDILDPLLLFKSQEEIKTSRELLLTSGPDITKSLLNKKIKEAWNLSLFCVCFFSLKASVNPSTGDIVPPIFRLPAFLPLTVPLVLGTSLLPNGVKHAFLGQLLFHTYITSFNLAHGNTTRKPEEFPHKQMLLTTGAIVYSASTGAFPHYILTRFQLQSPAQLFLKKIIPAPLTAFLCAFNVLIIRGEEYESGIEIMDSNGCIVGVSKKAGEKAVKETAFSRAVMIGTALFIPDIALHYLKRTNILIRNPLVCSPLKFIMMVSVLGVMIPVSFSWMPQLGTIQRSLIEPEIISSTEETEFFYNRGV</sequence>
<keyword evidence="10" id="KW-1185">Reference proteome</keyword>
<evidence type="ECO:0000256" key="1">
    <source>
        <dbReference type="ARBA" id="ARBA00004225"/>
    </source>
</evidence>
<keyword evidence="7" id="KW-0496">Mitochondrion</keyword>
<evidence type="ECO:0000256" key="3">
    <source>
        <dbReference type="ARBA" id="ARBA00022448"/>
    </source>
</evidence>
<proteinExistence type="inferred from homology"/>
<feature type="transmembrane region" description="Helical" evidence="9">
    <location>
        <begin position="152"/>
        <end position="173"/>
    </location>
</feature>
<comment type="subcellular location">
    <subcellularLocation>
        <location evidence="1">Mitochondrion membrane</location>
        <topology evidence="1">Multi-pass membrane protein</topology>
    </subcellularLocation>
</comment>